<proteinExistence type="inferred from homology"/>
<reference evidence="4" key="1">
    <citation type="journal article" date="2019" name="Int. J. Syst. Evol. Microbiol.">
        <title>The Global Catalogue of Microorganisms (GCM) 10K type strain sequencing project: providing services to taxonomists for standard genome sequencing and annotation.</title>
        <authorList>
            <consortium name="The Broad Institute Genomics Platform"/>
            <consortium name="The Broad Institute Genome Sequencing Center for Infectious Disease"/>
            <person name="Wu L."/>
            <person name="Ma J."/>
        </authorList>
    </citation>
    <scope>NUCLEOTIDE SEQUENCE [LARGE SCALE GENOMIC DNA]</scope>
    <source>
        <strain evidence="4">KCTC 23299</strain>
    </source>
</reference>
<comment type="similarity">
    <text evidence="1 2">Belongs to the UPF0301 (AlgH) family.</text>
</comment>
<dbReference type="PANTHER" id="PTHR30327">
    <property type="entry name" value="UNCHARACTERIZED PROTEIN YQGE"/>
    <property type="match status" value="1"/>
</dbReference>
<keyword evidence="4" id="KW-1185">Reference proteome</keyword>
<evidence type="ECO:0000313" key="3">
    <source>
        <dbReference type="EMBL" id="MFD2919521.1"/>
    </source>
</evidence>
<evidence type="ECO:0000256" key="1">
    <source>
        <dbReference type="ARBA" id="ARBA00009600"/>
    </source>
</evidence>
<dbReference type="RefSeq" id="WP_386096789.1">
    <property type="nucleotide sequence ID" value="NZ_JBHUOZ010000001.1"/>
</dbReference>
<sequence length="183" mass="21011">MNELEKGTLLIAEPFLKDPNFQRTVVLMCEHDEEGTFGFVLNRLYKKTLDDLFPPLEGLDLPMFYGGPVEQNSLHFLHLLPDDIPGGVEVLPGVFWSGDYEAMIRTLQADRKKSKQIRFFLGYSGWSKGQLEEEMEEKTWITLPATKKLIFDTGHAVIWQEALKTLGGEYRQMVNYPVDPRSN</sequence>
<gene>
    <name evidence="3" type="ORF">ACFS6H_07385</name>
</gene>
<dbReference type="EMBL" id="JBHUOZ010000001">
    <property type="protein sequence ID" value="MFD2919521.1"/>
    <property type="molecule type" value="Genomic_DNA"/>
</dbReference>
<organism evidence="3 4">
    <name type="scientific">Terrimonas rubra</name>
    <dbReference type="NCBI Taxonomy" id="1035890"/>
    <lineage>
        <taxon>Bacteria</taxon>
        <taxon>Pseudomonadati</taxon>
        <taxon>Bacteroidota</taxon>
        <taxon>Chitinophagia</taxon>
        <taxon>Chitinophagales</taxon>
        <taxon>Chitinophagaceae</taxon>
        <taxon>Terrimonas</taxon>
    </lineage>
</organism>
<dbReference type="InterPro" id="IPR003774">
    <property type="entry name" value="AlgH-like"/>
</dbReference>
<comment type="caution">
    <text evidence="3">The sequence shown here is derived from an EMBL/GenBank/DDBJ whole genome shotgun (WGS) entry which is preliminary data.</text>
</comment>
<dbReference type="Proteomes" id="UP001597511">
    <property type="component" value="Unassembled WGS sequence"/>
</dbReference>
<evidence type="ECO:0000256" key="2">
    <source>
        <dbReference type="HAMAP-Rule" id="MF_00758"/>
    </source>
</evidence>
<dbReference type="HAMAP" id="MF_00758">
    <property type="entry name" value="UPF0301"/>
    <property type="match status" value="1"/>
</dbReference>
<dbReference type="Gene3D" id="3.40.1740.10">
    <property type="entry name" value="VC0467-like"/>
    <property type="match status" value="1"/>
</dbReference>
<dbReference type="PANTHER" id="PTHR30327:SF1">
    <property type="entry name" value="UPF0301 PROTEIN YQGE"/>
    <property type="match status" value="1"/>
</dbReference>
<dbReference type="Pfam" id="PF02622">
    <property type="entry name" value="DUF179"/>
    <property type="match status" value="1"/>
</dbReference>
<dbReference type="SUPFAM" id="SSF143456">
    <property type="entry name" value="VC0467-like"/>
    <property type="match status" value="1"/>
</dbReference>
<protein>
    <recommendedName>
        <fullName evidence="2">UPF0301 protein ACFS6H_07385</fullName>
    </recommendedName>
</protein>
<name>A0ABW6A5H6_9BACT</name>
<evidence type="ECO:0000313" key="4">
    <source>
        <dbReference type="Proteomes" id="UP001597511"/>
    </source>
</evidence>
<accession>A0ABW6A5H6</accession>